<evidence type="ECO:0000256" key="7">
    <source>
        <dbReference type="ARBA" id="ARBA00022950"/>
    </source>
</evidence>
<dbReference type="KEGG" id="vg:26100406"/>
<name>A0A0M5L624_9GAMA</name>
<evidence type="ECO:0000256" key="8">
    <source>
        <dbReference type="ARBA" id="ARBA00023200"/>
    </source>
</evidence>
<dbReference type="Proteomes" id="UP000152314">
    <property type="component" value="Segment"/>
</dbReference>
<evidence type="ECO:0000256" key="2">
    <source>
        <dbReference type="ARBA" id="ARBA00022562"/>
    </source>
</evidence>
<feature type="active site" description="Charge relay system" evidence="9">
    <location>
        <position position="134"/>
    </location>
</feature>
<dbReference type="Pfam" id="PF00716">
    <property type="entry name" value="Peptidase_S21"/>
    <property type="match status" value="1"/>
</dbReference>
<dbReference type="HAMAP" id="MF_04008">
    <property type="entry name" value="HSV_SCAF"/>
    <property type="match status" value="1"/>
</dbReference>
<organism evidence="11 12">
    <name type="scientific">Felid gammaherpesvirus 1</name>
    <dbReference type="NCBI Taxonomy" id="2560468"/>
    <lineage>
        <taxon>Viruses</taxon>
        <taxon>Duplodnaviria</taxon>
        <taxon>Heunggongvirae</taxon>
        <taxon>Peploviricota</taxon>
        <taxon>Herviviricetes</taxon>
        <taxon>Herpesvirales</taxon>
        <taxon>Orthoherpesviridae</taxon>
        <taxon>Gammaherpesvirinae</taxon>
        <taxon>Percavirus</taxon>
        <taxon>Percavirus felidgamma1</taxon>
    </lineage>
</organism>
<dbReference type="InterPro" id="IPR035443">
    <property type="entry name" value="Herpes_virus_sf"/>
</dbReference>
<dbReference type="GO" id="GO:0039708">
    <property type="term" value="P:nuclear capsid assembly"/>
    <property type="evidence" value="ECO:0007669"/>
    <property type="project" value="UniProtKB-ARBA"/>
</dbReference>
<protein>
    <recommendedName>
        <fullName evidence="9">Capsid scaffolding protein</fullName>
    </recommendedName>
    <alternativeName>
        <fullName evidence="9">Protease precursor</fullName>
        <shortName evidence="9">pPR</shortName>
    </alternativeName>
    <component>
        <recommendedName>
            <fullName evidence="9">Assemblin</fullName>
            <ecNumber evidence="9">3.4.21.97</ecNumber>
        </recommendedName>
        <alternativeName>
            <fullName evidence="9">Protease</fullName>
            <shortName evidence="9">Pr</shortName>
        </alternativeName>
    </component>
    <component>
        <recommendedName>
            <fullName evidence="9">Assembly protein</fullName>
            <shortName evidence="9">AP</shortName>
        </recommendedName>
        <alternativeName>
            <fullName evidence="9">Capsid assembly protein</fullName>
        </alternativeName>
    </component>
</protein>
<keyword evidence="12" id="KW-1185">Reference proteome</keyword>
<keyword evidence="5 9" id="KW-0378">Hydrolase</keyword>
<keyword evidence="3 9" id="KW-1188">Viral release from host cell</keyword>
<keyword evidence="7 9" id="KW-0118">Viral capsid assembly</keyword>
<comment type="subcellular location">
    <molecule>Assembly protein</molecule>
    <subcellularLocation>
        <location evidence="9">Host nucleus</location>
    </subcellularLocation>
</comment>
<comment type="catalytic activity">
    <reaction evidence="9">
        <text>Cleaves -Ala-|-Ser- and -Ala-|-Ala- bonds in the scaffold protein.</text>
        <dbReference type="EC" id="3.4.21.97"/>
    </reaction>
</comment>
<feature type="active site" description="Charge relay system" evidence="9">
    <location>
        <position position="44"/>
    </location>
</feature>
<comment type="similarity">
    <text evidence="9">Belongs to the herpesviridae capsid scaffolding protein family.</text>
</comment>
<keyword evidence="1 9" id="KW-0597">Phosphoprotein</keyword>
<dbReference type="Gene3D" id="3.20.16.10">
    <property type="entry name" value="Herpesvirus/Caudovirus protease domain"/>
    <property type="match status" value="1"/>
</dbReference>
<evidence type="ECO:0000313" key="12">
    <source>
        <dbReference type="Proteomes" id="UP000152314"/>
    </source>
</evidence>
<comment type="subunit">
    <molecule>Assemblin</molecule>
    <text evidence="9">Exists in a monomer-dimer equilibrium with the dimer being the active species.</text>
</comment>
<comment type="function">
    <text evidence="9">Assemblin: Protease that plays an essential role in virion assembly within the nucleus. Catalyzes the cleavage of the assembly protein after formation of the spherical procapsid. By that cleavage, the capsid matures and gains its icosahedral shape. The cleavage sites seem to include -Ala-Ser-, -Ala-Ala-, as well as Ala-Thr bonds. Assemblin and cleavages products are evicted from the capsid before or during DNA packaging.</text>
</comment>
<feature type="region of interest" description="Disordered" evidence="10">
    <location>
        <begin position="476"/>
        <end position="523"/>
    </location>
</feature>
<reference evidence="11 12" key="1">
    <citation type="journal article" date="2015" name="Genome Announc.">
        <title>First Complete Genome Sequence of Felis catus Gammaherpesvirus 1.</title>
        <authorList>
            <person name="Troyer R.M."/>
            <person name="Lee J.S."/>
            <person name="Vuyisich M."/>
            <person name="Chain P."/>
            <person name="Lo C.C."/>
            <person name="Kronmiller B."/>
            <person name="Bracha S."/>
            <person name="Avery A.C."/>
            <person name="VandeWoude S."/>
        </authorList>
    </citation>
    <scope>NUCLEOTIDE SEQUENCE [LARGE SCALE GENOMIC DNA]</scope>
    <source>
        <strain evidence="11">31286</strain>
    </source>
</reference>
<feature type="region of interest" description="Interaction with major capsid protein" evidence="9">
    <location>
        <begin position="518"/>
        <end position="538"/>
    </location>
</feature>
<sequence>MSIFVTGFVSVFNYPNTDKLLYLDPIEISKHLPLINPLPLTLEHEENAQIGWVLGLYKVTHGLFCLGKITSSKFIKILSTVYDKSVVAHIPPKSLPPHPEIEMLQSWFPELSLSSMSPELINHPNISKGVMFQHVSLCAMGKRRGTIALYGTDIEWLLSKFTTLTGREVQEILSNPTLNNQLPEPQFTCGLEVLVAKAVDASFIRNRLNILQDDKGLANIKAPTYLKASAQPFLSQRGQEALHTHKSTSLDMATNARANTPTSDDLISIPRGAFMSLLQTNLDAKHPTTLHYPHIPSSDNGGQKMQFIPRQSMGYNASNIPYPSQIPPYYIPWQDMDPHGFNTMGFTTNHTYIPVPFPSRPNKRKRESDMEDWVTFPGEEIYRSKELQDLSKTITELQREIKELKNNSMGKIGVKTELQTVPPVNCQVIPQHGHYFPSQPFPPAYFHTQGNPLYPFYPPKNINTSNSPIINQGVVEQRNHESVPKSSENTKQSNTQLENKHEESGTSTQSKTTVDASMPPVSTVNPLQKLFCEELLKN</sequence>
<feature type="compositionally biased region" description="Polar residues" evidence="10">
    <location>
        <begin position="505"/>
        <end position="523"/>
    </location>
</feature>
<feature type="chain" id="PRO_5023243817" description="Assembly protein" evidence="9">
    <location>
        <begin position="229"/>
        <end position="538"/>
    </location>
</feature>
<feature type="compositionally biased region" description="Polar residues" evidence="10">
    <location>
        <begin position="484"/>
        <end position="497"/>
    </location>
</feature>
<dbReference type="GO" id="GO:0004252">
    <property type="term" value="F:serine-type endopeptidase activity"/>
    <property type="evidence" value="ECO:0007669"/>
    <property type="project" value="UniProtKB-UniRule"/>
</dbReference>
<comment type="subcellular location">
    <molecule>Assemblin</molecule>
    <subcellularLocation>
        <location evidence="9">Host nucleus</location>
    </subcellularLocation>
</comment>
<keyword evidence="2 9" id="KW-1048">Host nucleus</keyword>
<dbReference type="EC" id="3.4.21.97" evidence="9"/>
<comment type="function">
    <text evidence="9">Assembly protein: Plays a major role in capsid assembly. Acts as a scaffold protein by binding major capsid protein. Multimerizes in the nucleus such as major capsid protein forms the icosahedral T=16 capsid. Cleaved by assemblin after capsid completion. The cleavages products are evicted from the capsid before or during DNA packaging.</text>
</comment>
<comment type="subunit">
    <molecule>Assembly protein</molecule>
    <text evidence="9">Homomultimer. Interacts with major capsid protein.</text>
</comment>
<dbReference type="GO" id="GO:0019076">
    <property type="term" value="P:viral release from host cell"/>
    <property type="evidence" value="ECO:0007669"/>
    <property type="project" value="UniProtKB-UniRule"/>
</dbReference>
<proteinExistence type="inferred from homology"/>
<accession>A0A0M5L624</accession>
<dbReference type="GO" id="GO:0006508">
    <property type="term" value="P:proteolysis"/>
    <property type="evidence" value="ECO:0007669"/>
    <property type="project" value="UniProtKB-KW"/>
</dbReference>
<keyword evidence="4 9" id="KW-0645">Protease</keyword>
<comment type="caution">
    <text evidence="9">Lacks conserved residue(s) required for the propagation of feature annotation.</text>
</comment>
<evidence type="ECO:0000313" key="11">
    <source>
        <dbReference type="EMBL" id="ALE14727.1"/>
    </source>
</evidence>
<evidence type="ECO:0000256" key="1">
    <source>
        <dbReference type="ARBA" id="ARBA00022553"/>
    </source>
</evidence>
<comment type="domain">
    <text evidence="9">Region of interaction between pPR and pAP is called Amino conserved domain (ACD). The region of interaction with major capsid protein is called carboxyl conserved domain (CCD).</text>
</comment>
<comment type="subcellular location">
    <molecule>Capsid scaffolding protein</molecule>
    <subcellularLocation>
        <location evidence="9">Host cytoplasm</location>
    </subcellularLocation>
</comment>
<evidence type="ECO:0000256" key="6">
    <source>
        <dbReference type="ARBA" id="ARBA00022825"/>
    </source>
</evidence>
<evidence type="ECO:0000256" key="5">
    <source>
        <dbReference type="ARBA" id="ARBA00022801"/>
    </source>
</evidence>
<feature type="chain" id="PRO_5023243816" description="Assemblin" evidence="9">
    <location>
        <begin position="1"/>
        <end position="228"/>
    </location>
</feature>
<dbReference type="GO" id="GO:0042025">
    <property type="term" value="C:host cell nucleus"/>
    <property type="evidence" value="ECO:0007669"/>
    <property type="project" value="UniProtKB-SubCell"/>
</dbReference>
<dbReference type="InterPro" id="IPR001847">
    <property type="entry name" value="Peptidase_S21"/>
</dbReference>
<feature type="chain" id="PRO_5023243818" description="Capsid scaffolding protein" evidence="9">
    <location>
        <begin position="1"/>
        <end position="538"/>
    </location>
</feature>
<evidence type="ECO:0000256" key="4">
    <source>
        <dbReference type="ARBA" id="ARBA00022670"/>
    </source>
</evidence>
<dbReference type="EMBL" id="KT595939">
    <property type="protein sequence ID" value="ALE14727.1"/>
    <property type="molecule type" value="Genomic_DNA"/>
</dbReference>
<comment type="function">
    <text evidence="9">Capsid scaffolding protein: Acts as a scaffold protein by binding major capsid protein in the cytoplasm, inducing the nuclear localization of both proteins. Multimerizes in the nucleus such as major capsid protein forms the icosahedral T=16 capsid. Autocatalytic cleavage releases the assembly protein, and subsequently abolishes interaction with major capsid protein. Cleavages products are evicted from the capsid before or during DNA packaging.</text>
</comment>
<dbReference type="GeneID" id="26100406"/>
<keyword evidence="8 9" id="KW-1035">Host cytoplasm</keyword>
<dbReference type="GO" id="GO:0030430">
    <property type="term" value="C:host cell cytoplasm"/>
    <property type="evidence" value="ECO:0007669"/>
    <property type="project" value="UniProtKB-SubCell"/>
</dbReference>
<dbReference type="OrthoDB" id="9131at10239"/>
<feature type="site" description="Cleavage; by assemblin; Release site" evidence="9">
    <location>
        <begin position="228"/>
        <end position="229"/>
    </location>
</feature>
<evidence type="ECO:0000256" key="10">
    <source>
        <dbReference type="SAM" id="MobiDB-lite"/>
    </source>
</evidence>
<evidence type="ECO:0000256" key="3">
    <source>
        <dbReference type="ARBA" id="ARBA00022612"/>
    </source>
</evidence>
<dbReference type="RefSeq" id="YP_009173892.1">
    <property type="nucleotide sequence ID" value="NC_028099.1"/>
</dbReference>
<feature type="active site" description="Charge relay system" evidence="9">
    <location>
        <position position="112"/>
    </location>
</feature>
<evidence type="ECO:0000256" key="9">
    <source>
        <dbReference type="HAMAP-Rule" id="MF_04008"/>
    </source>
</evidence>
<keyword evidence="6 9" id="KW-0720">Serine protease</keyword>
<dbReference type="SUPFAM" id="SSF50789">
    <property type="entry name" value="Herpes virus serine proteinase, assemblin"/>
    <property type="match status" value="1"/>
</dbReference>
<comment type="subunit">
    <molecule>Capsid scaffolding protein</molecule>
    <text evidence="9">Homomultimer. Interacts with major capsid protein.</text>
</comment>
<dbReference type="PRINTS" id="PR00236">
    <property type="entry name" value="HSVCAPSIDP40"/>
</dbReference>
<comment type="PTM">
    <text evidence="9">Capsid scaffolding protein: Capsid scaffolding protein is cleaved by assemblin after formation of the spherical procapsid. As a result, the capsid obtains its mature, icosahedral shape. Cleavages occur at two or more sites: release (R-site) and maturation (M-site).</text>
</comment>
<dbReference type="GO" id="GO:0042802">
    <property type="term" value="F:identical protein binding"/>
    <property type="evidence" value="ECO:0007669"/>
    <property type="project" value="UniProtKB-UniRule"/>
</dbReference>